<dbReference type="PROSITE" id="PS50011">
    <property type="entry name" value="PROTEIN_KINASE_DOM"/>
    <property type="match status" value="1"/>
</dbReference>
<proteinExistence type="predicted"/>
<organism evidence="17 18">
    <name type="scientific">Psophocarpus tetragonolobus</name>
    <name type="common">Winged bean</name>
    <name type="synonym">Dolichos tetragonolobus</name>
    <dbReference type="NCBI Taxonomy" id="3891"/>
    <lineage>
        <taxon>Eukaryota</taxon>
        <taxon>Viridiplantae</taxon>
        <taxon>Streptophyta</taxon>
        <taxon>Embryophyta</taxon>
        <taxon>Tracheophyta</taxon>
        <taxon>Spermatophyta</taxon>
        <taxon>Magnoliopsida</taxon>
        <taxon>eudicotyledons</taxon>
        <taxon>Gunneridae</taxon>
        <taxon>Pentapetalae</taxon>
        <taxon>rosids</taxon>
        <taxon>fabids</taxon>
        <taxon>Fabales</taxon>
        <taxon>Fabaceae</taxon>
        <taxon>Papilionoideae</taxon>
        <taxon>50 kb inversion clade</taxon>
        <taxon>NPAAA clade</taxon>
        <taxon>indigoferoid/millettioid clade</taxon>
        <taxon>Phaseoleae</taxon>
        <taxon>Psophocarpus</taxon>
    </lineage>
</organism>
<keyword evidence="7" id="KW-0418">Kinase</keyword>
<keyword evidence="18" id="KW-1185">Reference proteome</keyword>
<evidence type="ECO:0000256" key="10">
    <source>
        <dbReference type="ARBA" id="ARBA00023136"/>
    </source>
</evidence>
<dbReference type="GO" id="GO:0030247">
    <property type="term" value="F:polysaccharide binding"/>
    <property type="evidence" value="ECO:0007669"/>
    <property type="project" value="InterPro"/>
</dbReference>
<feature type="signal peptide" evidence="15">
    <location>
        <begin position="1"/>
        <end position="19"/>
    </location>
</feature>
<evidence type="ECO:0000256" key="2">
    <source>
        <dbReference type="ARBA" id="ARBA00022527"/>
    </source>
</evidence>
<dbReference type="InterPro" id="IPR017441">
    <property type="entry name" value="Protein_kinase_ATP_BS"/>
</dbReference>
<dbReference type="GO" id="GO:0005524">
    <property type="term" value="F:ATP binding"/>
    <property type="evidence" value="ECO:0007669"/>
    <property type="project" value="UniProtKB-UniRule"/>
</dbReference>
<dbReference type="FunFam" id="1.10.510.10:FF:000590">
    <property type="entry name" value="PR5-like receptor kinase"/>
    <property type="match status" value="1"/>
</dbReference>
<dbReference type="FunFam" id="3.30.200.20:FF:000178">
    <property type="entry name" value="serine/threonine-protein kinase PBS1-like"/>
    <property type="match status" value="1"/>
</dbReference>
<comment type="subcellular location">
    <subcellularLocation>
        <location evidence="1">Membrane</location>
        <topology evidence="1">Single-pass type I membrane protein</topology>
    </subcellularLocation>
</comment>
<reference evidence="17 18" key="1">
    <citation type="submission" date="2024-01" db="EMBL/GenBank/DDBJ databases">
        <title>The genomes of 5 underutilized Papilionoideae crops provide insights into root nodulation and disease resistanc.</title>
        <authorList>
            <person name="Jiang F."/>
        </authorList>
    </citation>
    <scope>NUCLEOTIDE SEQUENCE [LARGE SCALE GENOMIC DNA]</scope>
    <source>
        <strain evidence="17">DUOXIRENSHENG_FW03</strain>
        <tissue evidence="17">Leaves</tissue>
    </source>
</reference>
<evidence type="ECO:0000256" key="9">
    <source>
        <dbReference type="ARBA" id="ARBA00022989"/>
    </source>
</evidence>
<evidence type="ECO:0000256" key="1">
    <source>
        <dbReference type="ARBA" id="ARBA00004479"/>
    </source>
</evidence>
<evidence type="ECO:0000256" key="13">
    <source>
        <dbReference type="SAM" id="MobiDB-lite"/>
    </source>
</evidence>
<evidence type="ECO:0000259" key="16">
    <source>
        <dbReference type="PROSITE" id="PS50011"/>
    </source>
</evidence>
<protein>
    <recommendedName>
        <fullName evidence="16">Protein kinase domain-containing protein</fullName>
    </recommendedName>
</protein>
<evidence type="ECO:0000256" key="14">
    <source>
        <dbReference type="SAM" id="Phobius"/>
    </source>
</evidence>
<dbReference type="Gene3D" id="1.10.510.10">
    <property type="entry name" value="Transferase(Phosphotransferase) domain 1"/>
    <property type="match status" value="1"/>
</dbReference>
<keyword evidence="5 15" id="KW-0732">Signal</keyword>
<dbReference type="EMBL" id="JAYMYS010000008">
    <property type="protein sequence ID" value="KAK7385014.1"/>
    <property type="molecule type" value="Genomic_DNA"/>
</dbReference>
<feature type="domain" description="Protein kinase" evidence="16">
    <location>
        <begin position="398"/>
        <end position="690"/>
    </location>
</feature>
<dbReference type="Pfam" id="PF00069">
    <property type="entry name" value="Pkinase"/>
    <property type="match status" value="1"/>
</dbReference>
<feature type="compositionally biased region" description="Polar residues" evidence="13">
    <location>
        <begin position="697"/>
        <end position="714"/>
    </location>
</feature>
<evidence type="ECO:0000313" key="18">
    <source>
        <dbReference type="Proteomes" id="UP001386955"/>
    </source>
</evidence>
<keyword evidence="11" id="KW-0325">Glycoprotein</keyword>
<feature type="binding site" evidence="12">
    <location>
        <position position="426"/>
    </location>
    <ligand>
        <name>ATP</name>
        <dbReference type="ChEBI" id="CHEBI:30616"/>
    </ligand>
</feature>
<evidence type="ECO:0000256" key="3">
    <source>
        <dbReference type="ARBA" id="ARBA00022679"/>
    </source>
</evidence>
<evidence type="ECO:0000256" key="4">
    <source>
        <dbReference type="ARBA" id="ARBA00022692"/>
    </source>
</evidence>
<evidence type="ECO:0000256" key="6">
    <source>
        <dbReference type="ARBA" id="ARBA00022741"/>
    </source>
</evidence>
<evidence type="ECO:0000256" key="7">
    <source>
        <dbReference type="ARBA" id="ARBA00022777"/>
    </source>
</evidence>
<dbReference type="PROSITE" id="PS00107">
    <property type="entry name" value="PROTEIN_KINASE_ATP"/>
    <property type="match status" value="1"/>
</dbReference>
<keyword evidence="9 14" id="KW-1133">Transmembrane helix</keyword>
<dbReference type="InterPro" id="IPR011009">
    <property type="entry name" value="Kinase-like_dom_sf"/>
</dbReference>
<dbReference type="Proteomes" id="UP001386955">
    <property type="component" value="Unassembled WGS sequence"/>
</dbReference>
<keyword evidence="6 12" id="KW-0547">Nucleotide-binding</keyword>
<dbReference type="InterPro" id="IPR025287">
    <property type="entry name" value="WAK_GUB"/>
</dbReference>
<keyword evidence="2" id="KW-0723">Serine/threonine-protein kinase</keyword>
<name>A0AAN9RYG6_PSOTE</name>
<dbReference type="SMART" id="SM00220">
    <property type="entry name" value="S_TKc"/>
    <property type="match status" value="1"/>
</dbReference>
<dbReference type="InterPro" id="IPR000719">
    <property type="entry name" value="Prot_kinase_dom"/>
</dbReference>
<evidence type="ECO:0000256" key="11">
    <source>
        <dbReference type="ARBA" id="ARBA00023180"/>
    </source>
</evidence>
<dbReference type="InterPro" id="IPR045874">
    <property type="entry name" value="LRK10/LRL21-25-like"/>
</dbReference>
<keyword evidence="4 14" id="KW-0812">Transmembrane</keyword>
<feature type="region of interest" description="Disordered" evidence="13">
    <location>
        <begin position="693"/>
        <end position="714"/>
    </location>
</feature>
<dbReference type="SUPFAM" id="SSF56112">
    <property type="entry name" value="Protein kinase-like (PK-like)"/>
    <property type="match status" value="1"/>
</dbReference>
<dbReference type="AlphaFoldDB" id="A0AAN9RYG6"/>
<evidence type="ECO:0000256" key="8">
    <source>
        <dbReference type="ARBA" id="ARBA00022840"/>
    </source>
</evidence>
<dbReference type="InterPro" id="IPR008271">
    <property type="entry name" value="Ser/Thr_kinase_AS"/>
</dbReference>
<gene>
    <name evidence="17" type="ORF">VNO78_30721</name>
</gene>
<dbReference type="Gene3D" id="3.30.200.20">
    <property type="entry name" value="Phosphorylase Kinase, domain 1"/>
    <property type="match status" value="1"/>
</dbReference>
<keyword evidence="3" id="KW-0808">Transferase</keyword>
<dbReference type="PROSITE" id="PS00108">
    <property type="entry name" value="PROTEIN_KINASE_ST"/>
    <property type="match status" value="1"/>
</dbReference>
<evidence type="ECO:0000256" key="5">
    <source>
        <dbReference type="ARBA" id="ARBA00022729"/>
    </source>
</evidence>
<keyword evidence="8 12" id="KW-0067">ATP-binding</keyword>
<evidence type="ECO:0000313" key="17">
    <source>
        <dbReference type="EMBL" id="KAK7385014.1"/>
    </source>
</evidence>
<feature type="chain" id="PRO_5042992824" description="Protein kinase domain-containing protein" evidence="15">
    <location>
        <begin position="20"/>
        <end position="726"/>
    </location>
</feature>
<evidence type="ECO:0000256" key="12">
    <source>
        <dbReference type="PROSITE-ProRule" id="PRU10141"/>
    </source>
</evidence>
<dbReference type="GO" id="GO:0016020">
    <property type="term" value="C:membrane"/>
    <property type="evidence" value="ECO:0007669"/>
    <property type="project" value="UniProtKB-SubCell"/>
</dbReference>
<keyword evidence="10 14" id="KW-0472">Membrane</keyword>
<accession>A0AAN9RYG6</accession>
<evidence type="ECO:0000256" key="15">
    <source>
        <dbReference type="SAM" id="SignalP"/>
    </source>
</evidence>
<feature type="transmembrane region" description="Helical" evidence="14">
    <location>
        <begin position="282"/>
        <end position="308"/>
    </location>
</feature>
<feature type="transmembrane region" description="Helical" evidence="14">
    <location>
        <begin position="340"/>
        <end position="360"/>
    </location>
</feature>
<dbReference type="PANTHER" id="PTHR27009">
    <property type="entry name" value="RUST RESISTANCE KINASE LR10-RELATED"/>
    <property type="match status" value="1"/>
</dbReference>
<dbReference type="GO" id="GO:0004674">
    <property type="term" value="F:protein serine/threonine kinase activity"/>
    <property type="evidence" value="ECO:0007669"/>
    <property type="project" value="UniProtKB-KW"/>
</dbReference>
<comment type="caution">
    <text evidence="17">The sequence shown here is derived from an EMBL/GenBank/DDBJ whole genome shotgun (WGS) entry which is preliminary data.</text>
</comment>
<dbReference type="Pfam" id="PF13947">
    <property type="entry name" value="GUB_WAK_bind"/>
    <property type="match status" value="1"/>
</dbReference>
<sequence>MKIAATAITIVLFLQTCAALRVSNCAASSCGNVPNISYPFRLREDPPRCGDKRYEIDCENNATVLTLFSGKYNVHEIDYARFRIRVSDAGVVGNATCFSMPRYFLYSRNFSFAYLGPGPDPLKLDRSVTTSSIAYLNCVDSITDDSRYVPANTPCCASEAIQRSCSERHVYAVVRDSTHDFSVKDVKVGCELKVATYANSGTVKNNVSYGKIHEMLLNGFWLSWLYVVCEDRCGKGMDCSVVDESTGEVRCSEALDMSGCRYVYGGNNQITVDCGDDFDYSLFIFLLFSASPFICILMCFIGNFCLIIEFEGFMKIFGLNRAMSYDEKEVEIGKGIGRYVLPYFIIRFSFGLVAFVVLLVCKWGRRHKSKYENIEVFLEGNTLMPIRYSYKELKHMTSGFKEKLGQGGFGLVYKGKLRSGSLVAVKMLTKSKDNGEEFISEVATIGRIHHMNVVRLIGFCVEESNRALVYEFMSNGSLDKHIFSKQDSILLTDNQIYEISLGVANGISYLHQGCEMQILHFDIKPHNILLDENFIPKVSDFGLAKLYPINKSNVTLTAIRGTIGYMAPELFYNNIGGVSYKADVYSFGMLLMEMTNRRRNLNPHVDHSSELFFPLWIHDHLNGENAIETKDITKEENNNKTKKMLLTALWCIQLKPSDRPSMNKVVEMLEGELENIEMPPKPTLYPHEMIQKDSKNKLNQSLSNDYDGSSNYLEESNIHSYLESSS</sequence>